<dbReference type="Proteomes" id="UP000823388">
    <property type="component" value="Chromosome 4N"/>
</dbReference>
<comment type="caution">
    <text evidence="2">The sequence shown here is derived from an EMBL/GenBank/DDBJ whole genome shotgun (WGS) entry which is preliminary data.</text>
</comment>
<feature type="signal peptide" evidence="1">
    <location>
        <begin position="1"/>
        <end position="29"/>
    </location>
</feature>
<name>A0A8T0TBV7_PANVG</name>
<keyword evidence="1" id="KW-0732">Signal</keyword>
<organism evidence="2 3">
    <name type="scientific">Panicum virgatum</name>
    <name type="common">Blackwell switchgrass</name>
    <dbReference type="NCBI Taxonomy" id="38727"/>
    <lineage>
        <taxon>Eukaryota</taxon>
        <taxon>Viridiplantae</taxon>
        <taxon>Streptophyta</taxon>
        <taxon>Embryophyta</taxon>
        <taxon>Tracheophyta</taxon>
        <taxon>Spermatophyta</taxon>
        <taxon>Magnoliopsida</taxon>
        <taxon>Liliopsida</taxon>
        <taxon>Poales</taxon>
        <taxon>Poaceae</taxon>
        <taxon>PACMAD clade</taxon>
        <taxon>Panicoideae</taxon>
        <taxon>Panicodae</taxon>
        <taxon>Paniceae</taxon>
        <taxon>Panicinae</taxon>
        <taxon>Panicum</taxon>
        <taxon>Panicum sect. Hiantes</taxon>
    </lineage>
</organism>
<evidence type="ECO:0000313" key="2">
    <source>
        <dbReference type="EMBL" id="KAG2608480.1"/>
    </source>
</evidence>
<reference evidence="2" key="1">
    <citation type="submission" date="2020-05" db="EMBL/GenBank/DDBJ databases">
        <title>WGS assembly of Panicum virgatum.</title>
        <authorList>
            <person name="Lovell J.T."/>
            <person name="Jenkins J."/>
            <person name="Shu S."/>
            <person name="Juenger T.E."/>
            <person name="Schmutz J."/>
        </authorList>
    </citation>
    <scope>NUCLEOTIDE SEQUENCE</scope>
    <source>
        <strain evidence="2">AP13</strain>
    </source>
</reference>
<gene>
    <name evidence="2" type="ORF">PVAP13_4NG331400</name>
</gene>
<evidence type="ECO:0000256" key="1">
    <source>
        <dbReference type="SAM" id="SignalP"/>
    </source>
</evidence>
<dbReference type="AlphaFoldDB" id="A0A8T0TBV7"/>
<proteinExistence type="predicted"/>
<protein>
    <submittedName>
        <fullName evidence="2">Uncharacterized protein</fullName>
    </submittedName>
</protein>
<keyword evidence="3" id="KW-1185">Reference proteome</keyword>
<evidence type="ECO:0000313" key="3">
    <source>
        <dbReference type="Proteomes" id="UP000823388"/>
    </source>
</evidence>
<accession>A0A8T0TBV7</accession>
<feature type="chain" id="PRO_5035819837" evidence="1">
    <location>
        <begin position="30"/>
        <end position="68"/>
    </location>
</feature>
<dbReference type="EMBL" id="CM029044">
    <property type="protein sequence ID" value="KAG2608480.1"/>
    <property type="molecule type" value="Genomic_DNA"/>
</dbReference>
<sequence length="68" mass="7493">MITGEWINGRRKMCSMCFLRIYLIRQLIACVIPSHGSLLSHSVTGVCHGNYGMASPVVLVTIPSDEND</sequence>